<evidence type="ECO:0000256" key="1">
    <source>
        <dbReference type="ARBA" id="ARBA00004479"/>
    </source>
</evidence>
<dbReference type="Proteomes" id="UP000681720">
    <property type="component" value="Unassembled WGS sequence"/>
</dbReference>
<dbReference type="GO" id="GO:0016485">
    <property type="term" value="P:protein processing"/>
    <property type="evidence" value="ECO:0007669"/>
    <property type="project" value="InterPro"/>
</dbReference>
<dbReference type="PANTHER" id="PTHR21092:SF0">
    <property type="entry name" value="NICASTRIN"/>
    <property type="match status" value="1"/>
</dbReference>
<reference evidence="12" key="1">
    <citation type="submission" date="2021-02" db="EMBL/GenBank/DDBJ databases">
        <authorList>
            <person name="Nowell W R."/>
        </authorList>
    </citation>
    <scope>NUCLEOTIDE SEQUENCE</scope>
</reference>
<evidence type="ECO:0000259" key="10">
    <source>
        <dbReference type="Pfam" id="PF18266"/>
    </source>
</evidence>
<dbReference type="InterPro" id="IPR008710">
    <property type="entry name" value="Nicastrin"/>
</dbReference>
<evidence type="ECO:0000256" key="4">
    <source>
        <dbReference type="ARBA" id="ARBA00022692"/>
    </source>
</evidence>
<name>A0A8S3GMU6_9BILA</name>
<gene>
    <name evidence="11" type="ORF">GIL414_LOCUS63010</name>
    <name evidence="12" type="ORF">SMN809_LOCUS65276</name>
</gene>
<dbReference type="GO" id="GO:0007219">
    <property type="term" value="P:Notch signaling pathway"/>
    <property type="evidence" value="ECO:0007669"/>
    <property type="project" value="UniProtKB-KW"/>
</dbReference>
<proteinExistence type="inferred from homology"/>
<keyword evidence="4" id="KW-0812">Transmembrane</keyword>
<dbReference type="Pfam" id="PF18266">
    <property type="entry name" value="Ncstrn_small"/>
    <property type="match status" value="1"/>
</dbReference>
<dbReference type="Pfam" id="PF05450">
    <property type="entry name" value="Nicastrin"/>
    <property type="match status" value="1"/>
</dbReference>
<dbReference type="AlphaFoldDB" id="A0A8S3GMU6"/>
<comment type="caution">
    <text evidence="12">The sequence shown here is derived from an EMBL/GenBank/DDBJ whole genome shotgun (WGS) entry which is preliminary data.</text>
</comment>
<comment type="subcellular location">
    <subcellularLocation>
        <location evidence="1">Membrane</location>
        <topology evidence="1">Single-pass type I membrane protein</topology>
    </subcellularLocation>
</comment>
<evidence type="ECO:0000256" key="7">
    <source>
        <dbReference type="ARBA" id="ARBA00022989"/>
    </source>
</evidence>
<dbReference type="GO" id="GO:0007220">
    <property type="term" value="P:Notch receptor processing"/>
    <property type="evidence" value="ECO:0007669"/>
    <property type="project" value="TreeGrafter"/>
</dbReference>
<evidence type="ECO:0000313" key="12">
    <source>
        <dbReference type="EMBL" id="CAF5168709.1"/>
    </source>
</evidence>
<dbReference type="PANTHER" id="PTHR21092">
    <property type="entry name" value="NICASTRIN"/>
    <property type="match status" value="1"/>
</dbReference>
<evidence type="ECO:0000256" key="3">
    <source>
        <dbReference type="ARBA" id="ARBA00015303"/>
    </source>
</evidence>
<keyword evidence="7" id="KW-1133">Transmembrane helix</keyword>
<evidence type="ECO:0000256" key="5">
    <source>
        <dbReference type="ARBA" id="ARBA00022729"/>
    </source>
</evidence>
<keyword evidence="8" id="KW-0472">Membrane</keyword>
<comment type="similarity">
    <text evidence="2">Belongs to the nicastrin family.</text>
</comment>
<sequence>MSVSCVQPKRIADQMYVSFDRARSCVRHLNGTHEIGCQSSTSGNSGRMYMIDNDQEFNSFITDTKLIDSYRSFIIALNVNLFTTSYVDKLMTSLGSKLNGLLLYLKSSSSRPDYFSQDDQSPNHRYSYYLNQTQVVNWNPQGNGLFFRSFPFPMMFIDEQEDYERLVKFYRQFNISQSTPTCGLELSTFQNAAHTSKTCMRRNGISHSLLDSSETMCDPVGGLNVYSKLPQSLTIAPKIRQPKSVILILAATDSFQMFLKEKGPTGGAQQPATALIIFLSLAHLIGQEQNEFNQQDKEIIFVTLDGDALDYSASFKFLFDMKNGDFPTGNRNEDPIRSEHIHSIIEFQSLSLTDKLS</sequence>
<accession>A0A8S3GMU6</accession>
<dbReference type="EMBL" id="CAJOBI010307242">
    <property type="protein sequence ID" value="CAF5168709.1"/>
    <property type="molecule type" value="Genomic_DNA"/>
</dbReference>
<evidence type="ECO:0000256" key="2">
    <source>
        <dbReference type="ARBA" id="ARBA00007717"/>
    </source>
</evidence>
<dbReference type="Proteomes" id="UP000676336">
    <property type="component" value="Unassembled WGS sequence"/>
</dbReference>
<protein>
    <recommendedName>
        <fullName evidence="3">Nicastrin</fullName>
    </recommendedName>
</protein>
<evidence type="ECO:0000313" key="13">
    <source>
        <dbReference type="Proteomes" id="UP000676336"/>
    </source>
</evidence>
<evidence type="ECO:0000256" key="9">
    <source>
        <dbReference type="ARBA" id="ARBA00023180"/>
    </source>
</evidence>
<evidence type="ECO:0000256" key="6">
    <source>
        <dbReference type="ARBA" id="ARBA00022976"/>
    </source>
</evidence>
<feature type="non-terminal residue" evidence="12">
    <location>
        <position position="357"/>
    </location>
</feature>
<evidence type="ECO:0000256" key="8">
    <source>
        <dbReference type="ARBA" id="ARBA00023136"/>
    </source>
</evidence>
<keyword evidence="5" id="KW-0732">Signal</keyword>
<keyword evidence="9" id="KW-0325">Glycoprotein</keyword>
<feature type="domain" description="Nicastrin small lobe" evidence="10">
    <location>
        <begin position="24"/>
        <end position="192"/>
    </location>
</feature>
<dbReference type="GO" id="GO:0005886">
    <property type="term" value="C:plasma membrane"/>
    <property type="evidence" value="ECO:0007669"/>
    <property type="project" value="TreeGrafter"/>
</dbReference>
<organism evidence="12 13">
    <name type="scientific">Rotaria magnacalcarata</name>
    <dbReference type="NCBI Taxonomy" id="392030"/>
    <lineage>
        <taxon>Eukaryota</taxon>
        <taxon>Metazoa</taxon>
        <taxon>Spiralia</taxon>
        <taxon>Gnathifera</taxon>
        <taxon>Rotifera</taxon>
        <taxon>Eurotatoria</taxon>
        <taxon>Bdelloidea</taxon>
        <taxon>Philodinida</taxon>
        <taxon>Philodinidae</taxon>
        <taxon>Rotaria</taxon>
    </lineage>
</organism>
<dbReference type="EMBL" id="CAJOBJ010258314">
    <property type="protein sequence ID" value="CAF5106991.1"/>
    <property type="molecule type" value="Genomic_DNA"/>
</dbReference>
<evidence type="ECO:0000313" key="11">
    <source>
        <dbReference type="EMBL" id="CAF5106991.1"/>
    </source>
</evidence>
<keyword evidence="6" id="KW-0914">Notch signaling pathway</keyword>
<dbReference type="InterPro" id="IPR041084">
    <property type="entry name" value="Ncstrn_small"/>
</dbReference>